<evidence type="ECO:0000313" key="2">
    <source>
        <dbReference type="Proteomes" id="UP000886998"/>
    </source>
</evidence>
<feature type="non-terminal residue" evidence="1">
    <location>
        <position position="1"/>
    </location>
</feature>
<proteinExistence type="predicted"/>
<evidence type="ECO:0000313" key="1">
    <source>
        <dbReference type="EMBL" id="GFY61693.1"/>
    </source>
</evidence>
<accession>A0A8X6XZZ5</accession>
<sequence>KKKKIPRGLANRTSKALFEKFQRTGNVSDDRAGNLDPPNAVIRKGNEALVQQSSNKDPKFQFALLLAKLDYDTFLPTVSHPITIKCFLTRFRFANL</sequence>
<protein>
    <submittedName>
        <fullName evidence="1">Uncharacterized protein</fullName>
    </submittedName>
</protein>
<dbReference type="Proteomes" id="UP000886998">
    <property type="component" value="Unassembled WGS sequence"/>
</dbReference>
<dbReference type="EMBL" id="BMAV01013799">
    <property type="protein sequence ID" value="GFY61693.1"/>
    <property type="molecule type" value="Genomic_DNA"/>
</dbReference>
<reference evidence="1" key="1">
    <citation type="submission" date="2020-08" db="EMBL/GenBank/DDBJ databases">
        <title>Multicomponent nature underlies the extraordinary mechanical properties of spider dragline silk.</title>
        <authorList>
            <person name="Kono N."/>
            <person name="Nakamura H."/>
            <person name="Mori M."/>
            <person name="Yoshida Y."/>
            <person name="Ohtoshi R."/>
            <person name="Malay A.D."/>
            <person name="Moran D.A.P."/>
            <person name="Tomita M."/>
            <person name="Numata K."/>
            <person name="Arakawa K."/>
        </authorList>
    </citation>
    <scope>NUCLEOTIDE SEQUENCE</scope>
</reference>
<name>A0A8X6XZZ5_9ARAC</name>
<dbReference type="OrthoDB" id="6467020at2759"/>
<organism evidence="1 2">
    <name type="scientific">Trichonephila inaurata madagascariensis</name>
    <dbReference type="NCBI Taxonomy" id="2747483"/>
    <lineage>
        <taxon>Eukaryota</taxon>
        <taxon>Metazoa</taxon>
        <taxon>Ecdysozoa</taxon>
        <taxon>Arthropoda</taxon>
        <taxon>Chelicerata</taxon>
        <taxon>Arachnida</taxon>
        <taxon>Araneae</taxon>
        <taxon>Araneomorphae</taxon>
        <taxon>Entelegynae</taxon>
        <taxon>Araneoidea</taxon>
        <taxon>Nephilidae</taxon>
        <taxon>Trichonephila</taxon>
        <taxon>Trichonephila inaurata</taxon>
    </lineage>
</organism>
<keyword evidence="2" id="KW-1185">Reference proteome</keyword>
<comment type="caution">
    <text evidence="1">The sequence shown here is derived from an EMBL/GenBank/DDBJ whole genome shotgun (WGS) entry which is preliminary data.</text>
</comment>
<dbReference type="AlphaFoldDB" id="A0A8X6XZZ5"/>
<gene>
    <name evidence="1" type="ORF">TNIN_53791</name>
</gene>